<proteinExistence type="predicted"/>
<name>A0A091T9U6_NESNO</name>
<organism evidence="1 2">
    <name type="scientific">Nestor notabilis</name>
    <name type="common">Kea</name>
    <dbReference type="NCBI Taxonomy" id="176057"/>
    <lineage>
        <taxon>Eukaryota</taxon>
        <taxon>Metazoa</taxon>
        <taxon>Chordata</taxon>
        <taxon>Craniata</taxon>
        <taxon>Vertebrata</taxon>
        <taxon>Euteleostomi</taxon>
        <taxon>Archelosauria</taxon>
        <taxon>Archosauria</taxon>
        <taxon>Dinosauria</taxon>
        <taxon>Saurischia</taxon>
        <taxon>Theropoda</taxon>
        <taxon>Coelurosauria</taxon>
        <taxon>Aves</taxon>
        <taxon>Neognathae</taxon>
        <taxon>Neoaves</taxon>
        <taxon>Telluraves</taxon>
        <taxon>Australaves</taxon>
        <taxon>Psittaciformes</taxon>
        <taxon>Psittacidae</taxon>
        <taxon>Nestor</taxon>
    </lineage>
</organism>
<evidence type="ECO:0000313" key="2">
    <source>
        <dbReference type="Proteomes" id="UP000053840"/>
    </source>
</evidence>
<gene>
    <name evidence="1" type="ORF">N333_09168</name>
</gene>
<sequence length="71" mass="7727">VTITDNTNLTDSKNVTEYLLQAISPEKISVGVWNVADRDNCSSIDTAVLNATQKTANWTSPDSDISSVEIR</sequence>
<feature type="non-terminal residue" evidence="1">
    <location>
        <position position="71"/>
    </location>
</feature>
<accession>A0A091T9U6</accession>
<keyword evidence="2" id="KW-1185">Reference proteome</keyword>
<protein>
    <submittedName>
        <fullName evidence="1">Uncharacterized protein</fullName>
    </submittedName>
</protein>
<dbReference type="AlphaFoldDB" id="A0A091T9U6"/>
<reference evidence="1 2" key="1">
    <citation type="submission" date="2014-04" db="EMBL/GenBank/DDBJ databases">
        <title>Genome evolution of avian class.</title>
        <authorList>
            <person name="Zhang G."/>
            <person name="Li C."/>
        </authorList>
    </citation>
    <scope>NUCLEOTIDE SEQUENCE [LARGE SCALE GENOMIC DNA]</scope>
    <source>
        <strain evidence="1">BGI_N333</strain>
    </source>
</reference>
<feature type="non-terminal residue" evidence="1">
    <location>
        <position position="1"/>
    </location>
</feature>
<dbReference type="EMBL" id="KK947186">
    <property type="protein sequence ID" value="KFQ55344.1"/>
    <property type="molecule type" value="Genomic_DNA"/>
</dbReference>
<dbReference type="Proteomes" id="UP000053840">
    <property type="component" value="Unassembled WGS sequence"/>
</dbReference>
<evidence type="ECO:0000313" key="1">
    <source>
        <dbReference type="EMBL" id="KFQ55344.1"/>
    </source>
</evidence>